<dbReference type="OrthoDB" id="9979394at2759"/>
<protein>
    <submittedName>
        <fullName evidence="4">DAGKc domain-containing protein</fullName>
    </submittedName>
</protein>
<dbReference type="Proteomes" id="UP000270296">
    <property type="component" value="Unassembled WGS sequence"/>
</dbReference>
<reference evidence="4" key="1">
    <citation type="submission" date="2016-06" db="UniProtKB">
        <authorList>
            <consortium name="WormBaseParasite"/>
        </authorList>
    </citation>
    <scope>IDENTIFICATION</scope>
</reference>
<reference evidence="2 3" key="2">
    <citation type="submission" date="2018-11" db="EMBL/GenBank/DDBJ databases">
        <authorList>
            <consortium name="Pathogen Informatics"/>
        </authorList>
    </citation>
    <scope>NUCLEOTIDE SEQUENCE [LARGE SCALE GENOMIC DNA]</scope>
</reference>
<evidence type="ECO:0000259" key="1">
    <source>
        <dbReference type="PROSITE" id="PS50146"/>
    </source>
</evidence>
<feature type="domain" description="DAGKc" evidence="1">
    <location>
        <begin position="48"/>
        <end position="92"/>
    </location>
</feature>
<organism evidence="4">
    <name type="scientific">Soboliphyme baturini</name>
    <dbReference type="NCBI Taxonomy" id="241478"/>
    <lineage>
        <taxon>Eukaryota</taxon>
        <taxon>Metazoa</taxon>
        <taxon>Ecdysozoa</taxon>
        <taxon>Nematoda</taxon>
        <taxon>Enoplea</taxon>
        <taxon>Dorylaimia</taxon>
        <taxon>Dioctophymatida</taxon>
        <taxon>Dioctophymatoidea</taxon>
        <taxon>Soboliphymatidae</taxon>
        <taxon>Soboliphyme</taxon>
    </lineage>
</organism>
<dbReference type="InterPro" id="IPR001206">
    <property type="entry name" value="Diacylglycerol_kinase_cat_dom"/>
</dbReference>
<proteinExistence type="predicted"/>
<dbReference type="WBParaSite" id="SBAD_0000414801-mRNA-1">
    <property type="protein sequence ID" value="SBAD_0000414801-mRNA-1"/>
    <property type="gene ID" value="SBAD_0000414801"/>
</dbReference>
<evidence type="ECO:0000313" key="2">
    <source>
        <dbReference type="EMBL" id="VDP02936.1"/>
    </source>
</evidence>
<accession>A0A183IK26</accession>
<dbReference type="GO" id="GO:0016301">
    <property type="term" value="F:kinase activity"/>
    <property type="evidence" value="ECO:0007669"/>
    <property type="project" value="InterPro"/>
</dbReference>
<dbReference type="PROSITE" id="PS50146">
    <property type="entry name" value="DAGK"/>
    <property type="match status" value="1"/>
</dbReference>
<evidence type="ECO:0000313" key="3">
    <source>
        <dbReference type="Proteomes" id="UP000270296"/>
    </source>
</evidence>
<name>A0A183IK26_9BILA</name>
<gene>
    <name evidence="2" type="ORF">SBAD_LOCUS3972</name>
</gene>
<keyword evidence="3" id="KW-1185">Reference proteome</keyword>
<dbReference type="AlphaFoldDB" id="A0A183IK26"/>
<sequence>MYNAIFDKSAVFSSITDKAERRDRERCLFAEFCEEALKYGHLSAGVLESPKRVLVLMNDQANDGKSKVNFERYSLPLLHLAGYDVNVIRVRQ</sequence>
<dbReference type="EMBL" id="UZAM01008049">
    <property type="protein sequence ID" value="VDP02936.1"/>
    <property type="molecule type" value="Genomic_DNA"/>
</dbReference>
<evidence type="ECO:0000313" key="4">
    <source>
        <dbReference type="WBParaSite" id="SBAD_0000414801-mRNA-1"/>
    </source>
</evidence>